<keyword evidence="1" id="KW-0472">Membrane</keyword>
<evidence type="ECO:0000313" key="3">
    <source>
        <dbReference type="EMBL" id="AWL11957.1"/>
    </source>
</evidence>
<feature type="transmembrane region" description="Helical" evidence="1">
    <location>
        <begin position="132"/>
        <end position="153"/>
    </location>
</feature>
<protein>
    <recommendedName>
        <fullName evidence="2">Urease accessory protein UreH-like transmembrane domain-containing protein</fullName>
    </recommendedName>
</protein>
<evidence type="ECO:0000313" key="4">
    <source>
        <dbReference type="Proteomes" id="UP000245728"/>
    </source>
</evidence>
<feature type="domain" description="Urease accessory protein UreH-like transmembrane" evidence="2">
    <location>
        <begin position="10"/>
        <end position="213"/>
    </location>
</feature>
<dbReference type="Proteomes" id="UP000245728">
    <property type="component" value="Chromosome"/>
</dbReference>
<feature type="transmembrane region" description="Helical" evidence="1">
    <location>
        <begin position="80"/>
        <end position="101"/>
    </location>
</feature>
<feature type="transmembrane region" description="Helical" evidence="1">
    <location>
        <begin position="6"/>
        <end position="34"/>
    </location>
</feature>
<keyword evidence="1" id="KW-0812">Transmembrane</keyword>
<dbReference type="Pfam" id="PF13386">
    <property type="entry name" value="DsbD_2"/>
    <property type="match status" value="1"/>
</dbReference>
<dbReference type="InterPro" id="IPR039447">
    <property type="entry name" value="UreH-like_TM_dom"/>
</dbReference>
<dbReference type="PANTHER" id="PTHR42208:SF1">
    <property type="entry name" value="HEAVY METAL TRANSPORTER"/>
    <property type="match status" value="1"/>
</dbReference>
<feature type="transmembrane region" description="Helical" evidence="1">
    <location>
        <begin position="54"/>
        <end position="74"/>
    </location>
</feature>
<dbReference type="EMBL" id="CP029347">
    <property type="protein sequence ID" value="AWL11957.1"/>
    <property type="molecule type" value="Genomic_DNA"/>
</dbReference>
<dbReference type="OrthoDB" id="9798690at2"/>
<dbReference type="PANTHER" id="PTHR42208">
    <property type="entry name" value="HEAVY METAL TRANSPORTER-RELATED"/>
    <property type="match status" value="1"/>
</dbReference>
<feature type="transmembrane region" description="Helical" evidence="1">
    <location>
        <begin position="198"/>
        <end position="216"/>
    </location>
</feature>
<evidence type="ECO:0000259" key="2">
    <source>
        <dbReference type="Pfam" id="PF13386"/>
    </source>
</evidence>
<gene>
    <name evidence="3" type="ORF">HMF8227_01482</name>
</gene>
<organism evidence="3 4">
    <name type="scientific">Saliniradius amylolyticus</name>
    <dbReference type="NCBI Taxonomy" id="2183582"/>
    <lineage>
        <taxon>Bacteria</taxon>
        <taxon>Pseudomonadati</taxon>
        <taxon>Pseudomonadota</taxon>
        <taxon>Gammaproteobacteria</taxon>
        <taxon>Alteromonadales</taxon>
        <taxon>Alteromonadaceae</taxon>
        <taxon>Saliniradius</taxon>
    </lineage>
</organism>
<evidence type="ECO:0000256" key="1">
    <source>
        <dbReference type="SAM" id="Phobius"/>
    </source>
</evidence>
<name>A0A2S2E4N2_9ALTE</name>
<proteinExistence type="predicted"/>
<dbReference type="RefSeq" id="WP_109339567.1">
    <property type="nucleotide sequence ID" value="NZ_CP029347.1"/>
</dbReference>
<keyword evidence="1" id="KW-1133">Transmembrane helix</keyword>
<dbReference type="AlphaFoldDB" id="A0A2S2E4N2"/>
<feature type="transmembrane region" description="Helical" evidence="1">
    <location>
        <begin position="165"/>
        <end position="186"/>
    </location>
</feature>
<sequence>MAPEISLLSALLIGLAGGIHCIGMCGGVVGALSYAIPRGRSHWPYVLGYNVGRIASYTLAGTLAGALGSTAGAHLPLGPYILNTISGLLLLAMGLYLGNWWRGLTYLERLGGRVWRHIAPLSKSLLPFRSPLAALPYGLVWGWLPCGLVYSTLSWSVASGSAIQGAQIMLLFGLGTLPTLIALGTLGQQLRQWLGFRWVRSTLALILVIFSLWVLLKPWLDSI</sequence>
<reference evidence="3 4" key="1">
    <citation type="submission" date="2018-05" db="EMBL/GenBank/DDBJ databases">
        <title>Salinimonas sp. HMF8227 Genome sequencing and assembly.</title>
        <authorList>
            <person name="Kang H."/>
            <person name="Kang J."/>
            <person name="Cha I."/>
            <person name="Kim H."/>
            <person name="Joh K."/>
        </authorList>
    </citation>
    <scope>NUCLEOTIDE SEQUENCE [LARGE SCALE GENOMIC DNA]</scope>
    <source>
        <strain evidence="3 4">HMF8227</strain>
    </source>
</reference>
<keyword evidence="4" id="KW-1185">Reference proteome</keyword>
<dbReference type="KEGG" id="salh:HMF8227_01482"/>
<accession>A0A2S2E4N2</accession>